<accession>M8BT16</accession>
<feature type="region of interest" description="Disordered" evidence="1">
    <location>
        <begin position="1"/>
        <end position="20"/>
    </location>
</feature>
<feature type="compositionally biased region" description="Basic and acidic residues" evidence="1">
    <location>
        <begin position="34"/>
        <end position="45"/>
    </location>
</feature>
<evidence type="ECO:0000313" key="2">
    <source>
        <dbReference type="EnsemblPlants" id="EMT28150"/>
    </source>
</evidence>
<dbReference type="AlphaFoldDB" id="M8BT16"/>
<name>M8BT16_AEGTA</name>
<proteinExistence type="predicted"/>
<reference evidence="2" key="1">
    <citation type="submission" date="2015-06" db="UniProtKB">
        <authorList>
            <consortium name="EnsemblPlants"/>
        </authorList>
    </citation>
    <scope>IDENTIFICATION</scope>
</reference>
<feature type="region of interest" description="Disordered" evidence="1">
    <location>
        <begin position="34"/>
        <end position="89"/>
    </location>
</feature>
<organism evidence="2">
    <name type="scientific">Aegilops tauschii</name>
    <name type="common">Tausch's goatgrass</name>
    <name type="synonym">Aegilops squarrosa</name>
    <dbReference type="NCBI Taxonomy" id="37682"/>
    <lineage>
        <taxon>Eukaryota</taxon>
        <taxon>Viridiplantae</taxon>
        <taxon>Streptophyta</taxon>
        <taxon>Embryophyta</taxon>
        <taxon>Tracheophyta</taxon>
        <taxon>Spermatophyta</taxon>
        <taxon>Magnoliopsida</taxon>
        <taxon>Liliopsida</taxon>
        <taxon>Poales</taxon>
        <taxon>Poaceae</taxon>
        <taxon>BOP clade</taxon>
        <taxon>Pooideae</taxon>
        <taxon>Triticodae</taxon>
        <taxon>Triticeae</taxon>
        <taxon>Triticinae</taxon>
        <taxon>Aegilops</taxon>
    </lineage>
</organism>
<dbReference type="EnsemblPlants" id="EMT28150">
    <property type="protein sequence ID" value="EMT28150"/>
    <property type="gene ID" value="F775_43568"/>
</dbReference>
<protein>
    <submittedName>
        <fullName evidence="2">Uncharacterized protein</fullName>
    </submittedName>
</protein>
<sequence length="89" mass="9162">MEGKRDGNGGKTFPFPTNAHTRVAQSRAELCLRGPDESVHGEAEKLIPPLGGARRVPVSVPPAGDKAEGPGCLSEASQPADKTKGNGDS</sequence>
<evidence type="ECO:0000256" key="1">
    <source>
        <dbReference type="SAM" id="MobiDB-lite"/>
    </source>
</evidence>